<organism evidence="17 18">
    <name type="scientific">Alpaca polyomavirus</name>
    <dbReference type="NCBI Taxonomy" id="1970065"/>
    <lineage>
        <taxon>Viruses</taxon>
        <taxon>Monodnaviria</taxon>
        <taxon>Shotokuvirae</taxon>
        <taxon>Cossaviricota</taxon>
        <taxon>Papovaviricetes</taxon>
        <taxon>Sepolyvirales</taxon>
        <taxon>Polyomaviridae</taxon>
        <taxon>Betapolyomavirus</taxon>
        <taxon>Betapolyomavirus vicugnae</taxon>
    </lineage>
</organism>
<keyword evidence="7" id="KW-0945">Host-virus interaction</keyword>
<evidence type="ECO:0000256" key="14">
    <source>
        <dbReference type="ARBA" id="ARBA00023163"/>
    </source>
</evidence>
<keyword evidence="4" id="KW-0244">Early protein</keyword>
<protein>
    <recommendedName>
        <fullName evidence="3">Small t antigen</fullName>
    </recommendedName>
</protein>
<dbReference type="SUPFAM" id="SSF46565">
    <property type="entry name" value="Chaperone J-domain"/>
    <property type="match status" value="1"/>
</dbReference>
<evidence type="ECO:0000259" key="16">
    <source>
        <dbReference type="PROSITE" id="PS50076"/>
    </source>
</evidence>
<evidence type="ECO:0000256" key="7">
    <source>
        <dbReference type="ARBA" id="ARBA00022581"/>
    </source>
</evidence>
<evidence type="ECO:0000256" key="15">
    <source>
        <dbReference type="ARBA" id="ARBA00023200"/>
    </source>
</evidence>
<evidence type="ECO:0000256" key="12">
    <source>
        <dbReference type="ARBA" id="ARBA00023015"/>
    </source>
</evidence>
<dbReference type="InterPro" id="IPR036092">
    <property type="entry name" value="Papo_T_antigensf"/>
</dbReference>
<comment type="subcellular location">
    <subcellularLocation>
        <location evidence="2">Host cytoplasm</location>
    </subcellularLocation>
    <subcellularLocation>
        <location evidence="1">Host nucleus</location>
    </subcellularLocation>
</comment>
<evidence type="ECO:0000256" key="4">
    <source>
        <dbReference type="ARBA" id="ARBA00022518"/>
    </source>
</evidence>
<proteinExistence type="predicted"/>
<evidence type="ECO:0000256" key="10">
    <source>
        <dbReference type="ARBA" id="ARBA00022833"/>
    </source>
</evidence>
<dbReference type="SUPFAM" id="SSF161240">
    <property type="entry name" value="T-antigen specific domain-like"/>
    <property type="match status" value="1"/>
</dbReference>
<keyword evidence="8" id="KW-0479">Metal-binding</keyword>
<evidence type="ECO:0000313" key="18">
    <source>
        <dbReference type="Proteomes" id="UP000204035"/>
    </source>
</evidence>
<keyword evidence="15" id="KW-1035">Host cytoplasm</keyword>
<dbReference type="Proteomes" id="UP000204035">
    <property type="component" value="Segment"/>
</dbReference>
<keyword evidence="9" id="KW-0863">Zinc-finger</keyword>
<reference evidence="17 18" key="1">
    <citation type="journal article" date="2017" name="Vet. Microbiol.">
        <title>A novel pulmonary polyomavirus in alpacas (Vicugna pacos).</title>
        <authorList>
            <person name="Dela Cruz F.N.Jr."/>
            <person name="Li L."/>
            <person name="Delwart E."/>
            <person name="Pesavento P.A."/>
        </authorList>
    </citation>
    <scope>NUCLEOTIDE SEQUENCE [LARGE SCALE GENOMIC DNA]</scope>
    <source>
        <strain evidence="17">UCD1</strain>
    </source>
</reference>
<dbReference type="EMBL" id="KU879245">
    <property type="protein sequence ID" value="ARA71320.1"/>
    <property type="molecule type" value="Genomic_DNA"/>
</dbReference>
<name>A0A1V0CLV5_9POLY</name>
<keyword evidence="13" id="KW-0010">Activator</keyword>
<keyword evidence="11" id="KW-0007">Acetylation</keyword>
<keyword evidence="14" id="KW-0804">Transcription</keyword>
<evidence type="ECO:0000256" key="2">
    <source>
        <dbReference type="ARBA" id="ARBA00004192"/>
    </source>
</evidence>
<keyword evidence="18" id="KW-1185">Reference proteome</keyword>
<dbReference type="GO" id="GO:0008270">
    <property type="term" value="F:zinc ion binding"/>
    <property type="evidence" value="ECO:0007669"/>
    <property type="project" value="UniProtKB-KW"/>
</dbReference>
<evidence type="ECO:0000256" key="5">
    <source>
        <dbReference type="ARBA" id="ARBA00022553"/>
    </source>
</evidence>
<evidence type="ECO:0000256" key="11">
    <source>
        <dbReference type="ARBA" id="ARBA00022990"/>
    </source>
</evidence>
<dbReference type="GO" id="GO:0042025">
    <property type="term" value="C:host cell nucleus"/>
    <property type="evidence" value="ECO:0007669"/>
    <property type="project" value="UniProtKB-SubCell"/>
</dbReference>
<keyword evidence="5" id="KW-0597">Phosphoprotein</keyword>
<evidence type="ECO:0000256" key="1">
    <source>
        <dbReference type="ARBA" id="ARBA00004147"/>
    </source>
</evidence>
<keyword evidence="10" id="KW-0862">Zinc</keyword>
<accession>A0A1V0CLV5</accession>
<evidence type="ECO:0000256" key="3">
    <source>
        <dbReference type="ARBA" id="ARBA00016539"/>
    </source>
</evidence>
<dbReference type="Gene3D" id="1.10.287.110">
    <property type="entry name" value="DnaJ domain"/>
    <property type="match status" value="1"/>
</dbReference>
<evidence type="ECO:0000256" key="6">
    <source>
        <dbReference type="ARBA" id="ARBA00022562"/>
    </source>
</evidence>
<evidence type="ECO:0000256" key="13">
    <source>
        <dbReference type="ARBA" id="ARBA00023159"/>
    </source>
</evidence>
<evidence type="ECO:0000256" key="9">
    <source>
        <dbReference type="ARBA" id="ARBA00022771"/>
    </source>
</evidence>
<dbReference type="GO" id="GO:0030430">
    <property type="term" value="C:host cell cytoplasm"/>
    <property type="evidence" value="ECO:0007669"/>
    <property type="project" value="UniProtKB-SubCell"/>
</dbReference>
<dbReference type="Gene3D" id="1.20.120.1860">
    <property type="entry name" value="Small t-antigen, unique domain"/>
    <property type="match status" value="1"/>
</dbReference>
<dbReference type="InterPro" id="IPR003354">
    <property type="entry name" value="Papo_T_antigen"/>
</dbReference>
<feature type="domain" description="J" evidence="16">
    <location>
        <begin position="12"/>
        <end position="67"/>
    </location>
</feature>
<evidence type="ECO:0000313" key="17">
    <source>
        <dbReference type="EMBL" id="ARA71320.1"/>
    </source>
</evidence>
<dbReference type="GeneID" id="31653067"/>
<keyword evidence="12" id="KW-0805">Transcription regulation</keyword>
<sequence length="193" mass="22898">MDRTLDREESKELMALLGLSMSCWGNIPMMRRAYKVQCRNLHPDKGGDEEKMKRLTELYKKLEETLGVIHSQNESEEGSWNASEVVLSDPNCPCCQNLAGLNIGDIYGDIFSELIVKDWLSCKLGWNTKCTCFMCKLRRRHRLRVKAYKRPLKWVECYCFECYVEWFGFCRTFEANFWWQKIIFFTPFLEIKL</sequence>
<dbReference type="InterPro" id="IPR001623">
    <property type="entry name" value="DnaJ_domain"/>
</dbReference>
<dbReference type="KEGG" id="vg:31653067"/>
<keyword evidence="6" id="KW-1048">Host nucleus</keyword>
<dbReference type="SMART" id="SM00271">
    <property type="entry name" value="DnaJ"/>
    <property type="match status" value="1"/>
</dbReference>
<evidence type="ECO:0000256" key="8">
    <source>
        <dbReference type="ARBA" id="ARBA00022723"/>
    </source>
</evidence>
<dbReference type="InterPro" id="IPR036869">
    <property type="entry name" value="J_dom_sf"/>
</dbReference>
<dbReference type="Pfam" id="PF02380">
    <property type="entry name" value="Papo_T_antigen"/>
    <property type="match status" value="1"/>
</dbReference>
<dbReference type="PROSITE" id="PS50076">
    <property type="entry name" value="DNAJ_2"/>
    <property type="match status" value="1"/>
</dbReference>
<dbReference type="RefSeq" id="YP_009352863.1">
    <property type="nucleotide sequence ID" value="NC_034251.1"/>
</dbReference>
<dbReference type="PROSITE" id="PS51257">
    <property type="entry name" value="PROKAR_LIPOPROTEIN"/>
    <property type="match status" value="1"/>
</dbReference>